<evidence type="ECO:0000256" key="1">
    <source>
        <dbReference type="SAM" id="MobiDB-lite"/>
    </source>
</evidence>
<accession>A0A5C6PNC2</accession>
<evidence type="ECO:0000313" key="2">
    <source>
        <dbReference type="EMBL" id="TWW80449.1"/>
    </source>
</evidence>
<reference evidence="2 3" key="1">
    <citation type="submission" date="2019-04" db="EMBL/GenBank/DDBJ databases">
        <title>Chromosome genome assembly for Takifugu flavidus.</title>
        <authorList>
            <person name="Xiao S."/>
        </authorList>
    </citation>
    <scope>NUCLEOTIDE SEQUENCE [LARGE SCALE GENOMIC DNA]</scope>
    <source>
        <strain evidence="2">HTHZ2018</strain>
        <tissue evidence="2">Muscle</tissue>
    </source>
</reference>
<keyword evidence="3" id="KW-1185">Reference proteome</keyword>
<feature type="compositionally biased region" description="Polar residues" evidence="1">
    <location>
        <begin position="20"/>
        <end position="30"/>
    </location>
</feature>
<organism evidence="2 3">
    <name type="scientific">Takifugu flavidus</name>
    <name type="common">sansaifugu</name>
    <dbReference type="NCBI Taxonomy" id="433684"/>
    <lineage>
        <taxon>Eukaryota</taxon>
        <taxon>Metazoa</taxon>
        <taxon>Chordata</taxon>
        <taxon>Craniata</taxon>
        <taxon>Vertebrata</taxon>
        <taxon>Euteleostomi</taxon>
        <taxon>Actinopterygii</taxon>
        <taxon>Neopterygii</taxon>
        <taxon>Teleostei</taxon>
        <taxon>Neoteleostei</taxon>
        <taxon>Acanthomorphata</taxon>
        <taxon>Eupercaria</taxon>
        <taxon>Tetraodontiformes</taxon>
        <taxon>Tetradontoidea</taxon>
        <taxon>Tetraodontidae</taxon>
        <taxon>Takifugu</taxon>
    </lineage>
</organism>
<feature type="region of interest" description="Disordered" evidence="1">
    <location>
        <begin position="1"/>
        <end position="30"/>
    </location>
</feature>
<gene>
    <name evidence="2" type="ORF">D4764_01G0002640</name>
</gene>
<dbReference type="EMBL" id="RHFK02000001">
    <property type="protein sequence ID" value="TWW80449.1"/>
    <property type="molecule type" value="Genomic_DNA"/>
</dbReference>
<name>A0A5C6PNC2_9TELE</name>
<evidence type="ECO:0000313" key="3">
    <source>
        <dbReference type="Proteomes" id="UP000324091"/>
    </source>
</evidence>
<comment type="caution">
    <text evidence="2">The sequence shown here is derived from an EMBL/GenBank/DDBJ whole genome shotgun (WGS) entry which is preliminary data.</text>
</comment>
<proteinExistence type="predicted"/>
<sequence length="100" mass="10450">MRAAGGWGGTAAPTSIIRVPSSSSHTGDVGLSTSRCQRGLRLFSCLHPLQLSPSTLSTVTLNTRNGASEAAKEEDCKTPRLVESKIPEGDLLLQVSVTSV</sequence>
<protein>
    <submittedName>
        <fullName evidence="2">Uncharacterized protein</fullName>
    </submittedName>
</protein>
<dbReference type="Proteomes" id="UP000324091">
    <property type="component" value="Chromosome 1"/>
</dbReference>
<dbReference type="AlphaFoldDB" id="A0A5C6PNC2"/>